<sequence>MMTGICQLPIVNYSRKNVRFTIEFYDSKEYNDHVLFNSLMNYYHPPYEVTLKEKEKKNITIRTNINVSHIRVMQRAANRMVSLLS</sequence>
<name>A0ABU6MIK6_9BACI</name>
<dbReference type="Proteomes" id="UP001341444">
    <property type="component" value="Unassembled WGS sequence"/>
</dbReference>
<keyword evidence="2" id="KW-1185">Reference proteome</keyword>
<protein>
    <recommendedName>
        <fullName evidence="3">LAGLIDADG homing endonuclease</fullName>
    </recommendedName>
</protein>
<dbReference type="RefSeq" id="WP_157090668.1">
    <property type="nucleotide sequence ID" value="NZ_JARMAB010000009.1"/>
</dbReference>
<evidence type="ECO:0000313" key="2">
    <source>
        <dbReference type="Proteomes" id="UP001341444"/>
    </source>
</evidence>
<reference evidence="1 2" key="1">
    <citation type="submission" date="2023-03" db="EMBL/GenBank/DDBJ databases">
        <title>Bacillus Genome Sequencing.</title>
        <authorList>
            <person name="Dunlap C."/>
        </authorList>
    </citation>
    <scope>NUCLEOTIDE SEQUENCE [LARGE SCALE GENOMIC DNA]</scope>
    <source>
        <strain evidence="1 2">B-23453</strain>
    </source>
</reference>
<organism evidence="1 2">
    <name type="scientific">Heyndrickxia acidicola</name>
    <dbReference type="NCBI Taxonomy" id="209389"/>
    <lineage>
        <taxon>Bacteria</taxon>
        <taxon>Bacillati</taxon>
        <taxon>Bacillota</taxon>
        <taxon>Bacilli</taxon>
        <taxon>Bacillales</taxon>
        <taxon>Bacillaceae</taxon>
        <taxon>Heyndrickxia</taxon>
    </lineage>
</organism>
<proteinExistence type="predicted"/>
<evidence type="ECO:0000313" key="1">
    <source>
        <dbReference type="EMBL" id="MED1203072.1"/>
    </source>
</evidence>
<evidence type="ECO:0008006" key="3">
    <source>
        <dbReference type="Google" id="ProtNLM"/>
    </source>
</evidence>
<gene>
    <name evidence="1" type="ORF">P4T90_08180</name>
</gene>
<dbReference type="EMBL" id="JARMAB010000009">
    <property type="protein sequence ID" value="MED1203072.1"/>
    <property type="molecule type" value="Genomic_DNA"/>
</dbReference>
<accession>A0ABU6MIK6</accession>
<comment type="caution">
    <text evidence="1">The sequence shown here is derived from an EMBL/GenBank/DDBJ whole genome shotgun (WGS) entry which is preliminary data.</text>
</comment>